<dbReference type="PROSITE" id="PS51707">
    <property type="entry name" value="CYTH"/>
    <property type="match status" value="1"/>
</dbReference>
<evidence type="ECO:0000313" key="2">
    <source>
        <dbReference type="EMBL" id="GAP12346.1"/>
    </source>
</evidence>
<dbReference type="SMART" id="SM01118">
    <property type="entry name" value="CYTH"/>
    <property type="match status" value="1"/>
</dbReference>
<dbReference type="InterPro" id="IPR033469">
    <property type="entry name" value="CYTH-like_dom_sf"/>
</dbReference>
<evidence type="ECO:0000313" key="3">
    <source>
        <dbReference type="Proteomes" id="UP000055060"/>
    </source>
</evidence>
<dbReference type="AlphaFoldDB" id="A0A0S7BFW0"/>
<dbReference type="InterPro" id="IPR023577">
    <property type="entry name" value="CYTH_domain"/>
</dbReference>
<feature type="domain" description="CYTH" evidence="1">
    <location>
        <begin position="5"/>
        <end position="178"/>
    </location>
</feature>
<dbReference type="Gene3D" id="2.40.320.10">
    <property type="entry name" value="Hypothetical Protein Pfu-838710-001"/>
    <property type="match status" value="1"/>
</dbReference>
<dbReference type="NCBIfam" id="TIGR00318">
    <property type="entry name" value="cyaB"/>
    <property type="match status" value="1"/>
</dbReference>
<proteinExistence type="predicted"/>
<name>A0A0S7BFW0_9CHLR</name>
<dbReference type="PANTHER" id="PTHR21028">
    <property type="entry name" value="SI:CH211-156B7.4"/>
    <property type="match status" value="1"/>
</dbReference>
<dbReference type="PANTHER" id="PTHR21028:SF2">
    <property type="entry name" value="CYTH DOMAIN-CONTAINING PROTEIN"/>
    <property type="match status" value="1"/>
</dbReference>
<dbReference type="SUPFAM" id="SSF55154">
    <property type="entry name" value="CYTH-like phosphatases"/>
    <property type="match status" value="1"/>
</dbReference>
<evidence type="ECO:0000259" key="1">
    <source>
        <dbReference type="PROSITE" id="PS51707"/>
    </source>
</evidence>
<dbReference type="OrthoDB" id="116396at2"/>
<dbReference type="Proteomes" id="UP000055060">
    <property type="component" value="Unassembled WGS sequence"/>
</dbReference>
<accession>A0A0S7BFW0</accession>
<gene>
    <name evidence="2" type="ORF">LARV_00079</name>
</gene>
<organism evidence="2">
    <name type="scientific">Longilinea arvoryzae</name>
    <dbReference type="NCBI Taxonomy" id="360412"/>
    <lineage>
        <taxon>Bacteria</taxon>
        <taxon>Bacillati</taxon>
        <taxon>Chloroflexota</taxon>
        <taxon>Anaerolineae</taxon>
        <taxon>Anaerolineales</taxon>
        <taxon>Anaerolineaceae</taxon>
        <taxon>Longilinea</taxon>
    </lineage>
</organism>
<keyword evidence="3" id="KW-1185">Reference proteome</keyword>
<protein>
    <submittedName>
        <fullName evidence="2">Adenylyl cyclase CyaB, putative</fullName>
    </submittedName>
</protein>
<dbReference type="RefSeq" id="WP_075071782.1">
    <property type="nucleotide sequence ID" value="NZ_DF967972.1"/>
</dbReference>
<dbReference type="STRING" id="360412.LARV_00079"/>
<dbReference type="InterPro" id="IPR008173">
    <property type="entry name" value="Adenylyl_cyclase_CyaB"/>
</dbReference>
<sequence length="215" mass="24560">MNPKEQEIEVKFYVRDLAKVEQHLQKANASLKQKRMFETNLRFDTADTALGRQRRVLRLRRPAPGFTSDDPQGLLTYKGPTQSGQAISIRQEIEVVVSDFETAYHLLEALGYQLVVMYEKWRTVYVLDSVDIDLDQTPLGNFIEVEGPNTAKIQEVAQKLDLDWEARSGESYMALFNRVRLAKELTVQNLSFSELSGVEVGPQDMGLRSADDRYV</sequence>
<dbReference type="EMBL" id="DF967972">
    <property type="protein sequence ID" value="GAP12346.1"/>
    <property type="molecule type" value="Genomic_DNA"/>
</dbReference>
<dbReference type="Pfam" id="PF01928">
    <property type="entry name" value="CYTH"/>
    <property type="match status" value="1"/>
</dbReference>
<reference evidence="2" key="1">
    <citation type="submission" date="2015-07" db="EMBL/GenBank/DDBJ databases">
        <title>Draft Genome Sequences of Anaerolinea thermolimosa IMO-1, Bellilinea caldifistulae GOMI-1, Leptolinea tardivitalis YMTK-2, Levilinea saccharolytica KIBI-1,Longilinea arvoryzae KOME-1, Previously Described as Members of the Anaerolineaceae (Chloroflexi).</title>
        <authorList>
            <person name="Sekiguchi Y."/>
            <person name="Ohashi A."/>
            <person name="Matsuura N."/>
            <person name="Tourlousse M.D."/>
        </authorList>
    </citation>
    <scope>NUCLEOTIDE SEQUENCE [LARGE SCALE GENOMIC DNA]</scope>
    <source>
        <strain evidence="2">KOME-1</strain>
    </source>
</reference>
<dbReference type="CDD" id="cd07890">
    <property type="entry name" value="CYTH-like_AC_IV-like"/>
    <property type="match status" value="1"/>
</dbReference>